<keyword evidence="6 19" id="KW-0479">Metal-binding</keyword>
<feature type="region of interest" description="Disordered" evidence="22">
    <location>
        <begin position="96"/>
        <end position="155"/>
    </location>
</feature>
<comment type="catalytic activity">
    <reaction evidence="15">
        <text>N(4)-(alpha-D-Man-(1-&gt;2)-alpha-D-Man-(1-&gt;2)-alpha-D-Man-(1-&gt;3)-[alpha-D-Man-(1-&gt;3)-[alpha-D-Man-(1-&gt;2)-alpha-D-Man-(1-&gt;6)]-alpha-D-Man-(1-&gt;6)]-beta-D-Man-(1-&gt;4)-beta-D-GlcNAc-(1-&gt;4)-beta-D-GlcNAc)-L-asparaginyl-[protein] (N-glucan mannose isomer 8A1,2,3B1,3) + 3 H2O = N(4)-(alpha-D-Man-(1-&gt;3)-[alpha-D-Man-(1-&gt;3)-[alpha-D-Man-(1-&gt;6)]-alpha-D-Man-(1-&gt;6)]-beta-D-Man-(1-&gt;4)-beta-D-GlcNAc-(1-&gt;4)-beta-D-GlcNAc)-L-asparaginyl-[protein] (N-glucan mannose isomer 5A1,2) + 3 beta-D-mannose</text>
        <dbReference type="Rhea" id="RHEA:56028"/>
        <dbReference type="Rhea" id="RHEA-COMP:14358"/>
        <dbReference type="Rhea" id="RHEA-COMP:14367"/>
        <dbReference type="ChEBI" id="CHEBI:15377"/>
        <dbReference type="ChEBI" id="CHEBI:28563"/>
        <dbReference type="ChEBI" id="CHEBI:59087"/>
        <dbReference type="ChEBI" id="CHEBI:60628"/>
        <dbReference type="EC" id="3.2.1.113"/>
    </reaction>
</comment>
<evidence type="ECO:0000256" key="14">
    <source>
        <dbReference type="ARBA" id="ARBA00023295"/>
    </source>
</evidence>
<keyword evidence="7 21" id="KW-0378">Hydrolase</keyword>
<evidence type="ECO:0000256" key="17">
    <source>
        <dbReference type="ARBA" id="ARBA00053655"/>
    </source>
</evidence>
<feature type="active site" description="Proton donor" evidence="18">
    <location>
        <position position="519"/>
    </location>
</feature>
<dbReference type="Gene3D" id="1.50.10.10">
    <property type="match status" value="1"/>
</dbReference>
<evidence type="ECO:0000256" key="3">
    <source>
        <dbReference type="ARBA" id="ARBA00004922"/>
    </source>
</evidence>
<feature type="active site" description="Proton donor" evidence="18">
    <location>
        <position position="279"/>
    </location>
</feature>
<evidence type="ECO:0000256" key="7">
    <source>
        <dbReference type="ARBA" id="ARBA00022801"/>
    </source>
</evidence>
<dbReference type="GO" id="GO:0005789">
    <property type="term" value="C:endoplasmic reticulum membrane"/>
    <property type="evidence" value="ECO:0007669"/>
    <property type="project" value="UniProtKB-SubCell"/>
</dbReference>
<dbReference type="PANTHER" id="PTHR11742:SF55">
    <property type="entry name" value="ENDOPLASMIC RETICULUM MANNOSYL-OLIGOSACCHARIDE 1,2-ALPHA-MANNOSIDASE"/>
    <property type="match status" value="1"/>
</dbReference>
<dbReference type="InterPro" id="IPR001382">
    <property type="entry name" value="Glyco_hydro_47"/>
</dbReference>
<dbReference type="FunFam" id="1.50.10.10:FF:000010">
    <property type="entry name" value="alpha-1,2-Mannosidase"/>
    <property type="match status" value="1"/>
</dbReference>
<gene>
    <name evidence="25" type="primary">man1b1b</name>
</gene>
<dbReference type="GO" id="GO:0005975">
    <property type="term" value="P:carbohydrate metabolic process"/>
    <property type="evidence" value="ECO:0007669"/>
    <property type="project" value="InterPro"/>
</dbReference>
<dbReference type="PRINTS" id="PR00747">
    <property type="entry name" value="GLYHDRLASE47"/>
</dbReference>
<evidence type="ECO:0000256" key="22">
    <source>
        <dbReference type="SAM" id="MobiDB-lite"/>
    </source>
</evidence>
<dbReference type="RefSeq" id="XP_012671477.2">
    <property type="nucleotide sequence ID" value="XM_012816023.3"/>
</dbReference>
<comment type="catalytic activity">
    <reaction evidence="16">
        <text>N(4)-(alpha-D-Man-(1-&gt;2)-alpha-D-Man-(1-&gt;2)-alpha-D-Man-(1-&gt;3)-[alpha-D-Man-(1-&gt;2)-alpha-D-Man-(1-&gt;3)-[alpha-D-Man-(1-&gt;2)-alpha-D-Man-(1-&gt;6)]-alpha-D-Man-(1-&gt;6)]-beta-D-Man-(1-&gt;4)-beta-D-GlcNAc-(1-&gt;4)-beta-D-GlcNAc)-L-asparaginyl-[protein] (N-glucan mannose isomer 9A1,2,3B1,2,3) + 4 H2O = N(4)-(alpha-D-Man-(1-&gt;3)-[alpha-D-Man-(1-&gt;3)-[alpha-D-Man-(1-&gt;6)]-alpha-D-Man-(1-&gt;6)]-beta-D-Man-(1-&gt;4)-beta-D-GlcNAc-(1-&gt;4)-beta-D-GlcNAc)-L-asparaginyl-[protein] (N-glucan mannose isomer 5A1,2) + 4 beta-D-mannose</text>
        <dbReference type="Rhea" id="RHEA:56008"/>
        <dbReference type="Rhea" id="RHEA-COMP:14356"/>
        <dbReference type="Rhea" id="RHEA-COMP:14367"/>
        <dbReference type="ChEBI" id="CHEBI:15377"/>
        <dbReference type="ChEBI" id="CHEBI:28563"/>
        <dbReference type="ChEBI" id="CHEBI:59087"/>
        <dbReference type="ChEBI" id="CHEBI:139493"/>
        <dbReference type="EC" id="3.2.1.113"/>
    </reaction>
</comment>
<keyword evidence="8" id="KW-0256">Endoplasmic reticulum</keyword>
<dbReference type="AlphaFoldDB" id="A0A6P3VHJ1"/>
<evidence type="ECO:0000256" key="1">
    <source>
        <dbReference type="ARBA" id="ARBA00001913"/>
    </source>
</evidence>
<keyword evidence="9 19" id="KW-0106">Calcium</keyword>
<comment type="pathway">
    <text evidence="3">Protein modification; protein glycosylation.</text>
</comment>
<evidence type="ECO:0000313" key="25">
    <source>
        <dbReference type="RefSeq" id="XP_012671477.2"/>
    </source>
</evidence>
<dbReference type="Pfam" id="PF01532">
    <property type="entry name" value="Glyco_hydro_47"/>
    <property type="match status" value="1"/>
</dbReference>
<evidence type="ECO:0000256" key="23">
    <source>
        <dbReference type="SAM" id="Phobius"/>
    </source>
</evidence>
<evidence type="ECO:0000256" key="15">
    <source>
        <dbReference type="ARBA" id="ARBA00047669"/>
    </source>
</evidence>
<evidence type="ECO:0000256" key="9">
    <source>
        <dbReference type="ARBA" id="ARBA00022837"/>
    </source>
</evidence>
<evidence type="ECO:0000256" key="18">
    <source>
        <dbReference type="PIRSR" id="PIRSR601382-1"/>
    </source>
</evidence>
<keyword evidence="11 23" id="KW-1133">Transmembrane helix</keyword>
<feature type="compositionally biased region" description="Basic and acidic residues" evidence="22">
    <location>
        <begin position="172"/>
        <end position="184"/>
    </location>
</feature>
<dbReference type="GO" id="GO:0005509">
    <property type="term" value="F:calcium ion binding"/>
    <property type="evidence" value="ECO:0007669"/>
    <property type="project" value="InterPro"/>
</dbReference>
<dbReference type="GO" id="GO:0036503">
    <property type="term" value="P:ERAD pathway"/>
    <property type="evidence" value="ECO:0007669"/>
    <property type="project" value="UniProtKB-ARBA"/>
</dbReference>
<evidence type="ECO:0000256" key="8">
    <source>
        <dbReference type="ARBA" id="ARBA00022824"/>
    </source>
</evidence>
<keyword evidence="10" id="KW-0735">Signal-anchor</keyword>
<dbReference type="EC" id="3.2.1.-" evidence="21"/>
<evidence type="ECO:0000256" key="2">
    <source>
        <dbReference type="ARBA" id="ARBA00004648"/>
    </source>
</evidence>
<keyword evidence="14 21" id="KW-0326">Glycosidase</keyword>
<evidence type="ECO:0000256" key="16">
    <source>
        <dbReference type="ARBA" id="ARBA00048605"/>
    </source>
</evidence>
<dbReference type="InterPro" id="IPR036026">
    <property type="entry name" value="Seven-hairpin_glycosidases"/>
</dbReference>
<dbReference type="KEGG" id="char:105890051"/>
<evidence type="ECO:0000256" key="6">
    <source>
        <dbReference type="ARBA" id="ARBA00022723"/>
    </source>
</evidence>
<feature type="compositionally biased region" description="Polar residues" evidence="22">
    <location>
        <begin position="123"/>
        <end position="135"/>
    </location>
</feature>
<comment type="similarity">
    <text evidence="4 21">Belongs to the glycosyl hydrolase 47 family.</text>
</comment>
<sequence length="654" mass="74638">MLSPSRKESVSLNLIEQGRGYANGKQWRRQSCWRKWKQLSRLQRSLILFIVVLLLICGVATYPSLTERWKGFSDRALREEVELKKDSGLKPFAQELQEQPGLILPEPPSERKVPYKRGPPLLQNRQQKKGNSSSALLAEGKPEPKNAQEENGKPVVSWRGAMIEADQATDSAAKERENKGKADAEVEDTSFLEPESVRLEAVKEAFRHAWKGYKEFAWGHDELKPLSKSYGEWFGLGLTLIDSLDTMWILDLKEEFEEAKKWVATELSFNKNVDVNLFESTIRILGGLLSTYHLTGDSLFLDKAIDIGTRLMPAFNTPSKIPYSDVNIGAGTAHPPRWTSDSTVAEVTSIQLEFRELSRLTKEPRYQMAVNEVMKRVHKLEGKQDGLVPMFINTNSGQFTHLGVFTLGARADSYYEYLLKQWIQGGKKETELLEDYLQALEGVKKHLLNRSSPSGFMFVGELSHGHFSSKMDHLVCFLPGTLALGHHHGLPAEHLELAKQLMEGCYQMYVQMETGLSPEIVHFNTHSGSAQDIDVKIADRHNLLRPETVESLFYLYRFTKDKKYQRWGWEILQNFNKYTRVPTGGYTSINNVRDPEYPSPRDKMESFFLGETLKYLYLLFSDNFDLISLDKYVFNTEAHLLPIWPQTEGATVSV</sequence>
<dbReference type="OrthoDB" id="8118055at2759"/>
<protein>
    <recommendedName>
        <fullName evidence="21">alpha-1,2-Mannosidase</fullName>
        <ecNumber evidence="21">3.2.1.-</ecNumber>
    </recommendedName>
</protein>
<evidence type="ECO:0000256" key="5">
    <source>
        <dbReference type="ARBA" id="ARBA00022692"/>
    </source>
</evidence>
<comment type="function">
    <text evidence="17">Involved in glycoprotein quality control targeting of misfolded glycoproteins for degradation. It primarily trims a single alpha-1,2-linked mannose residue from Man(9)GlcNAc(2) to produce Man(8)GlcNAc(2), but at high enzyme concentrations, as found in the ER quality control compartment (ERQC), it further trims the carbohydrates to Man(5-6)GlcNAc(2).</text>
</comment>
<feature type="compositionally biased region" description="Basic and acidic residues" evidence="22">
    <location>
        <begin position="140"/>
        <end position="152"/>
    </location>
</feature>
<reference evidence="25" key="1">
    <citation type="submission" date="2025-08" db="UniProtKB">
        <authorList>
            <consortium name="RefSeq"/>
        </authorList>
    </citation>
    <scope>IDENTIFICATION</scope>
</reference>
<feature type="binding site" evidence="19">
    <location>
        <position position="636"/>
    </location>
    <ligand>
        <name>Ca(2+)</name>
        <dbReference type="ChEBI" id="CHEBI:29108"/>
    </ligand>
</feature>
<feature type="transmembrane region" description="Helical" evidence="23">
    <location>
        <begin position="45"/>
        <end position="65"/>
    </location>
</feature>
<organism evidence="24 25">
    <name type="scientific">Clupea harengus</name>
    <name type="common">Atlantic herring</name>
    <dbReference type="NCBI Taxonomy" id="7950"/>
    <lineage>
        <taxon>Eukaryota</taxon>
        <taxon>Metazoa</taxon>
        <taxon>Chordata</taxon>
        <taxon>Craniata</taxon>
        <taxon>Vertebrata</taxon>
        <taxon>Euteleostomi</taxon>
        <taxon>Actinopterygii</taxon>
        <taxon>Neopterygii</taxon>
        <taxon>Teleostei</taxon>
        <taxon>Clupei</taxon>
        <taxon>Clupeiformes</taxon>
        <taxon>Clupeoidei</taxon>
        <taxon>Clupeidae</taxon>
        <taxon>Clupea</taxon>
    </lineage>
</organism>
<dbReference type="InterPro" id="IPR012341">
    <property type="entry name" value="6hp_glycosidase-like_sf"/>
</dbReference>
<feature type="region of interest" description="Disordered" evidence="22">
    <location>
        <begin position="167"/>
        <end position="188"/>
    </location>
</feature>
<dbReference type="Proteomes" id="UP000515152">
    <property type="component" value="Chromosome 7"/>
</dbReference>
<keyword evidence="24" id="KW-1185">Reference proteome</keyword>
<dbReference type="SUPFAM" id="SSF48225">
    <property type="entry name" value="Seven-hairpin glycosidases"/>
    <property type="match status" value="1"/>
</dbReference>
<feature type="active site" evidence="18">
    <location>
        <position position="412"/>
    </location>
</feature>
<comment type="cofactor">
    <cofactor evidence="1 19">
        <name>Ca(2+)</name>
        <dbReference type="ChEBI" id="CHEBI:29108"/>
    </cofactor>
</comment>
<evidence type="ECO:0000256" key="4">
    <source>
        <dbReference type="ARBA" id="ARBA00007658"/>
    </source>
</evidence>
<dbReference type="CTD" id="556237"/>
<accession>A0A6P3VHJ1</accession>
<dbReference type="GO" id="GO:0004571">
    <property type="term" value="F:mannosyl-oligosaccharide 1,2-alpha-mannosidase activity"/>
    <property type="evidence" value="ECO:0007669"/>
    <property type="project" value="UniProtKB-EC"/>
</dbReference>
<proteinExistence type="inferred from homology"/>
<evidence type="ECO:0000256" key="13">
    <source>
        <dbReference type="ARBA" id="ARBA00023157"/>
    </source>
</evidence>
<evidence type="ECO:0000256" key="11">
    <source>
        <dbReference type="ARBA" id="ARBA00022989"/>
    </source>
</evidence>
<evidence type="ECO:0000256" key="21">
    <source>
        <dbReference type="RuleBase" id="RU361193"/>
    </source>
</evidence>
<dbReference type="PANTHER" id="PTHR11742">
    <property type="entry name" value="MANNOSYL-OLIGOSACCHARIDE ALPHA-1,2-MANNOSIDASE-RELATED"/>
    <property type="match status" value="1"/>
</dbReference>
<evidence type="ECO:0000256" key="10">
    <source>
        <dbReference type="ARBA" id="ARBA00022968"/>
    </source>
</evidence>
<keyword evidence="13 20" id="KW-1015">Disulfide bond</keyword>
<keyword evidence="12 23" id="KW-0472">Membrane</keyword>
<dbReference type="GeneID" id="105890051"/>
<evidence type="ECO:0000256" key="20">
    <source>
        <dbReference type="PIRSR" id="PIRSR601382-3"/>
    </source>
</evidence>
<evidence type="ECO:0000256" key="12">
    <source>
        <dbReference type="ARBA" id="ARBA00023136"/>
    </source>
</evidence>
<feature type="disulfide bond" evidence="20">
    <location>
        <begin position="476"/>
        <end position="505"/>
    </location>
</feature>
<feature type="active site" evidence="18">
    <location>
        <position position="547"/>
    </location>
</feature>
<evidence type="ECO:0000313" key="24">
    <source>
        <dbReference type="Proteomes" id="UP000515152"/>
    </source>
</evidence>
<name>A0A6P3VHJ1_CLUHA</name>
<dbReference type="InterPro" id="IPR050749">
    <property type="entry name" value="Glycosyl_Hydrolase_47"/>
</dbReference>
<comment type="subcellular location">
    <subcellularLocation>
        <location evidence="2">Endoplasmic reticulum membrane</location>
        <topology evidence="2">Single-pass type II membrane protein</topology>
    </subcellularLocation>
</comment>
<keyword evidence="5 23" id="KW-0812">Transmembrane</keyword>
<evidence type="ECO:0000256" key="19">
    <source>
        <dbReference type="PIRSR" id="PIRSR601382-2"/>
    </source>
</evidence>